<evidence type="ECO:0000313" key="7">
    <source>
        <dbReference type="EnsemblMetazoa" id="SMAR001732-PA"/>
    </source>
</evidence>
<feature type="transmembrane region" description="Helical" evidence="5">
    <location>
        <begin position="217"/>
        <end position="245"/>
    </location>
</feature>
<evidence type="ECO:0000313" key="8">
    <source>
        <dbReference type="Proteomes" id="UP000014500"/>
    </source>
</evidence>
<proteinExistence type="predicted"/>
<feature type="transmembrane region" description="Helical" evidence="5">
    <location>
        <begin position="64"/>
        <end position="87"/>
    </location>
</feature>
<dbReference type="EnsemblMetazoa" id="SMAR001732-RA">
    <property type="protein sequence ID" value="SMAR001732-PA"/>
    <property type="gene ID" value="SMAR001732"/>
</dbReference>
<name>T1ILB0_STRMM</name>
<dbReference type="HOGENOM" id="CLU_002753_3_0_1"/>
<feature type="transmembrane region" description="Helical" evidence="5">
    <location>
        <begin position="294"/>
        <end position="315"/>
    </location>
</feature>
<keyword evidence="8" id="KW-1185">Reference proteome</keyword>
<feature type="transmembrane region" description="Helical" evidence="5">
    <location>
        <begin position="173"/>
        <end position="197"/>
    </location>
</feature>
<dbReference type="PANTHER" id="PTHR46953">
    <property type="entry name" value="G-PROTEIN COUPLED RECEPTOR MTH-LIKE 1-RELATED"/>
    <property type="match status" value="1"/>
</dbReference>
<evidence type="ECO:0000259" key="6">
    <source>
        <dbReference type="PROSITE" id="PS50261"/>
    </source>
</evidence>
<dbReference type="PROSITE" id="PS50261">
    <property type="entry name" value="G_PROTEIN_RECEP_F2_4"/>
    <property type="match status" value="1"/>
</dbReference>
<dbReference type="PANTHER" id="PTHR46953:SF1">
    <property type="entry name" value="G-PROTEIN COUPLED RECEPTOR MTH-LIKE 1-RELATED"/>
    <property type="match status" value="1"/>
</dbReference>
<feature type="domain" description="G-protein coupled receptors family 2 profile 2" evidence="6">
    <location>
        <begin position="62"/>
        <end position="319"/>
    </location>
</feature>
<dbReference type="InterPro" id="IPR017981">
    <property type="entry name" value="GPCR_2-like_7TM"/>
</dbReference>
<sequence length="360" mass="41956">MEQYPKCIKWKLYYTSDYMFTRSKTLLYLPTNLSYNIGEYQTNNITAVVCIPDDARPPFYDIDILYIIAWILSITALIFSVYLHCITSCVNTVYDPRPVLCHMMCLFSYYALNLAYQMGLDYNTSICYFLGISVQYTFLAAFCWLNVIIFNVWRNFHPHRIFLATLHASRLKYLFQSLYAWMVPVMMLIISNLLIYVKAPTANSYNARCLVTMYDNYAQVIFLQISQCYTVIVNIVLTIITCINLRSLSVEIAMANHRIHSQMLRMYIKLVLVTGVCWIIQIIEWITIPFKPQANYWIASDLLNALQGLILFIIYNCNGDNSFQHCFLLADVADSSQSQLLWIVSHFVLLGYSEEKKLKQ</sequence>
<keyword evidence="3 5" id="KW-1133">Transmembrane helix</keyword>
<evidence type="ECO:0000256" key="1">
    <source>
        <dbReference type="ARBA" id="ARBA00004141"/>
    </source>
</evidence>
<dbReference type="PhylomeDB" id="T1ILB0"/>
<reference evidence="8" key="1">
    <citation type="submission" date="2011-05" db="EMBL/GenBank/DDBJ databases">
        <authorList>
            <person name="Richards S.R."/>
            <person name="Qu J."/>
            <person name="Jiang H."/>
            <person name="Jhangiani S.N."/>
            <person name="Agravi P."/>
            <person name="Goodspeed R."/>
            <person name="Gross S."/>
            <person name="Mandapat C."/>
            <person name="Jackson L."/>
            <person name="Mathew T."/>
            <person name="Pu L."/>
            <person name="Thornton R."/>
            <person name="Saada N."/>
            <person name="Wilczek-Boney K.B."/>
            <person name="Lee S."/>
            <person name="Kovar C."/>
            <person name="Wu Y."/>
            <person name="Scherer S.E."/>
            <person name="Worley K.C."/>
            <person name="Muzny D.M."/>
            <person name="Gibbs R."/>
        </authorList>
    </citation>
    <scope>NUCLEOTIDE SEQUENCE</scope>
    <source>
        <strain evidence="8">Brora</strain>
    </source>
</reference>
<dbReference type="GO" id="GO:0004888">
    <property type="term" value="F:transmembrane signaling receptor activity"/>
    <property type="evidence" value="ECO:0007669"/>
    <property type="project" value="InterPro"/>
</dbReference>
<keyword evidence="2 5" id="KW-0812">Transmembrane</keyword>
<organism evidence="7 8">
    <name type="scientific">Strigamia maritima</name>
    <name type="common">European centipede</name>
    <name type="synonym">Geophilus maritimus</name>
    <dbReference type="NCBI Taxonomy" id="126957"/>
    <lineage>
        <taxon>Eukaryota</taxon>
        <taxon>Metazoa</taxon>
        <taxon>Ecdysozoa</taxon>
        <taxon>Arthropoda</taxon>
        <taxon>Myriapoda</taxon>
        <taxon>Chilopoda</taxon>
        <taxon>Pleurostigmophora</taxon>
        <taxon>Geophilomorpha</taxon>
        <taxon>Linotaeniidae</taxon>
        <taxon>Strigamia</taxon>
    </lineage>
</organism>
<protein>
    <recommendedName>
        <fullName evidence="6">G-protein coupled receptors family 2 profile 2 domain-containing protein</fullName>
    </recommendedName>
</protein>
<comment type="subcellular location">
    <subcellularLocation>
        <location evidence="1">Membrane</location>
        <topology evidence="1">Multi-pass membrane protein</topology>
    </subcellularLocation>
</comment>
<reference evidence="7" key="2">
    <citation type="submission" date="2015-02" db="UniProtKB">
        <authorList>
            <consortium name="EnsemblMetazoa"/>
        </authorList>
    </citation>
    <scope>IDENTIFICATION</scope>
</reference>
<feature type="transmembrane region" description="Helical" evidence="5">
    <location>
        <begin position="128"/>
        <end position="153"/>
    </location>
</feature>
<feature type="transmembrane region" description="Helical" evidence="5">
    <location>
        <begin position="266"/>
        <end position="288"/>
    </location>
</feature>
<keyword evidence="4 5" id="KW-0472">Membrane</keyword>
<dbReference type="STRING" id="126957.T1ILB0"/>
<dbReference type="Gene3D" id="1.20.1070.10">
    <property type="entry name" value="Rhodopsin 7-helix transmembrane proteins"/>
    <property type="match status" value="1"/>
</dbReference>
<dbReference type="GO" id="GO:0007166">
    <property type="term" value="P:cell surface receptor signaling pathway"/>
    <property type="evidence" value="ECO:0007669"/>
    <property type="project" value="InterPro"/>
</dbReference>
<dbReference type="AlphaFoldDB" id="T1ILB0"/>
<evidence type="ECO:0000256" key="2">
    <source>
        <dbReference type="ARBA" id="ARBA00022692"/>
    </source>
</evidence>
<dbReference type="GO" id="GO:0016020">
    <property type="term" value="C:membrane"/>
    <property type="evidence" value="ECO:0007669"/>
    <property type="project" value="UniProtKB-SubCell"/>
</dbReference>
<dbReference type="InterPro" id="IPR052808">
    <property type="entry name" value="GPCR_Mth-like"/>
</dbReference>
<evidence type="ECO:0000256" key="5">
    <source>
        <dbReference type="SAM" id="Phobius"/>
    </source>
</evidence>
<feature type="transmembrane region" description="Helical" evidence="5">
    <location>
        <begin position="99"/>
        <end position="116"/>
    </location>
</feature>
<dbReference type="Proteomes" id="UP000014500">
    <property type="component" value="Unassembled WGS sequence"/>
</dbReference>
<dbReference type="OMA" id="WNSVISY"/>
<accession>T1ILB0</accession>
<dbReference type="EMBL" id="JH430767">
    <property type="status" value="NOT_ANNOTATED_CDS"/>
    <property type="molecule type" value="Genomic_DNA"/>
</dbReference>
<evidence type="ECO:0000256" key="3">
    <source>
        <dbReference type="ARBA" id="ARBA00022989"/>
    </source>
</evidence>
<evidence type="ECO:0000256" key="4">
    <source>
        <dbReference type="ARBA" id="ARBA00023136"/>
    </source>
</evidence>